<comment type="caution">
    <text evidence="2">The sequence shown here is derived from an EMBL/GenBank/DDBJ whole genome shotgun (WGS) entry which is preliminary data.</text>
</comment>
<protein>
    <submittedName>
        <fullName evidence="2">Uncharacterized protein</fullName>
    </submittedName>
</protein>
<reference evidence="2 3" key="1">
    <citation type="submission" date="2019-03" db="EMBL/GenBank/DDBJ databases">
        <title>Single cell metagenomics reveals metabolic interactions within the superorganism composed of flagellate Streblomastix strix and complex community of Bacteroidetes bacteria on its surface.</title>
        <authorList>
            <person name="Treitli S.C."/>
            <person name="Kolisko M."/>
            <person name="Husnik F."/>
            <person name="Keeling P."/>
            <person name="Hampl V."/>
        </authorList>
    </citation>
    <scope>NUCLEOTIDE SEQUENCE [LARGE SCALE GENOMIC DNA]</scope>
    <source>
        <strain evidence="2">ST1C</strain>
    </source>
</reference>
<organism evidence="2 3">
    <name type="scientific">Streblomastix strix</name>
    <dbReference type="NCBI Taxonomy" id="222440"/>
    <lineage>
        <taxon>Eukaryota</taxon>
        <taxon>Metamonada</taxon>
        <taxon>Preaxostyla</taxon>
        <taxon>Oxymonadida</taxon>
        <taxon>Streblomastigidae</taxon>
        <taxon>Streblomastix</taxon>
    </lineage>
</organism>
<dbReference type="EMBL" id="SNRW01009188">
    <property type="protein sequence ID" value="KAA6378379.1"/>
    <property type="molecule type" value="Genomic_DNA"/>
</dbReference>
<gene>
    <name evidence="2" type="ORF">EZS28_026095</name>
</gene>
<evidence type="ECO:0000256" key="1">
    <source>
        <dbReference type="SAM" id="MobiDB-lite"/>
    </source>
</evidence>
<accession>A0A5J4V6I8</accession>
<evidence type="ECO:0000313" key="3">
    <source>
        <dbReference type="Proteomes" id="UP000324800"/>
    </source>
</evidence>
<feature type="compositionally biased region" description="Basic and acidic residues" evidence="1">
    <location>
        <begin position="281"/>
        <end position="295"/>
    </location>
</feature>
<dbReference type="Proteomes" id="UP000324800">
    <property type="component" value="Unassembled WGS sequence"/>
</dbReference>
<dbReference type="AlphaFoldDB" id="A0A5J4V6I8"/>
<proteinExistence type="predicted"/>
<feature type="region of interest" description="Disordered" evidence="1">
    <location>
        <begin position="279"/>
        <end position="302"/>
    </location>
</feature>
<sequence length="351" mass="40556">MKSALKRTVPQENEEGLMNWYIKRKIMEREERLKDLVKHGNRQIRYLAARIGRLNFLQTLDRRNVSVSSKSGQGENICIKDKVIGLVYDGEYKNDQKDGVVDKENIGQLSRIIDSQNCKCILTTNASRYGQGATLIYENQVELILHVLEKNQDKAILIRSDNITAVYDIGKSKMNESLIQRIKQEFQLVRSLQFQITTIHIPGKLNSSANSLSRLCISRDYTLRYAIIQMNCKTLNQMPQIEIFASQYNKPINNQVTSSTEDEKNNAQGRTIAPIWSKQSCKQDPRDLTENERQGSKTSTRQCWRLPSGPVAEVGRDLLMRCMKMREFSEEGVNILFKSQRFNTVKWEFYS</sequence>
<name>A0A5J4V6I8_9EUKA</name>
<evidence type="ECO:0000313" key="2">
    <source>
        <dbReference type="EMBL" id="KAA6378379.1"/>
    </source>
</evidence>